<keyword evidence="2" id="KW-0645">Protease</keyword>
<sequence length="161" mass="17886">MNDFLMKESDMNALPPKKRKLAQHLLETLKKIMQEGEPKVMSGPEAVFESVGDLITLHQEHFNVLFLDTKNRVIERKTIFIGSLNSAIVHPREVFRAAIECSAASIVCVHNHPSGDPTPSPEDISLTRRLIKAGELIGIDVLDHIVVGKEGFVSLKQRGLV</sequence>
<keyword evidence="9" id="KW-1185">Reference proteome</keyword>
<dbReference type="SUPFAM" id="SSF102712">
    <property type="entry name" value="JAB1/MPN domain"/>
    <property type="match status" value="1"/>
</dbReference>
<name>A0A974P8A8_9BACL</name>
<evidence type="ECO:0000256" key="2">
    <source>
        <dbReference type="ARBA" id="ARBA00022670"/>
    </source>
</evidence>
<dbReference type="InterPro" id="IPR001405">
    <property type="entry name" value="UPF0758"/>
</dbReference>
<keyword evidence="6" id="KW-0482">Metalloprotease</keyword>
<dbReference type="NCBIfam" id="TIGR00608">
    <property type="entry name" value="radc"/>
    <property type="match status" value="1"/>
</dbReference>
<organism evidence="8 9">
    <name type="scientific">Paenibacillus sonchi</name>
    <dbReference type="NCBI Taxonomy" id="373687"/>
    <lineage>
        <taxon>Bacteria</taxon>
        <taxon>Bacillati</taxon>
        <taxon>Bacillota</taxon>
        <taxon>Bacilli</taxon>
        <taxon>Bacillales</taxon>
        <taxon>Paenibacillaceae</taxon>
        <taxon>Paenibacillus</taxon>
        <taxon>Paenibacillus sonchi group</taxon>
    </lineage>
</organism>
<accession>A0A974P8A8</accession>
<keyword evidence="4" id="KW-0378">Hydrolase</keyword>
<feature type="domain" description="MPN" evidence="7">
    <location>
        <begin position="40"/>
        <end position="161"/>
    </location>
</feature>
<protein>
    <submittedName>
        <fullName evidence="8">DNA repair protein RadC</fullName>
    </submittedName>
</protein>
<reference evidence="8 9" key="1">
    <citation type="submission" date="2021-01" db="EMBL/GenBank/DDBJ databases">
        <title>Whole genome sequence of Paenibacillus sonchi LMG 24727 for comparative genomics.</title>
        <authorList>
            <person name="Lee G."/>
            <person name="Kim M.-J."/>
            <person name="Lim K."/>
            <person name="Shin J.-H."/>
        </authorList>
    </citation>
    <scope>NUCLEOTIDE SEQUENCE [LARGE SCALE GENOMIC DNA]</scope>
    <source>
        <strain evidence="8 9">LMG 24727</strain>
    </source>
</reference>
<dbReference type="Pfam" id="PF04002">
    <property type="entry name" value="RadC"/>
    <property type="match status" value="1"/>
</dbReference>
<evidence type="ECO:0000256" key="1">
    <source>
        <dbReference type="ARBA" id="ARBA00010243"/>
    </source>
</evidence>
<keyword evidence="5" id="KW-0862">Zinc</keyword>
<dbReference type="Gene3D" id="3.40.140.10">
    <property type="entry name" value="Cytidine Deaminase, domain 2"/>
    <property type="match status" value="1"/>
</dbReference>
<dbReference type="KEGG" id="pson:JI735_19605"/>
<dbReference type="InterPro" id="IPR020891">
    <property type="entry name" value="UPF0758_CS"/>
</dbReference>
<dbReference type="AlphaFoldDB" id="A0A974P8A8"/>
<dbReference type="GO" id="GO:0008237">
    <property type="term" value="F:metallopeptidase activity"/>
    <property type="evidence" value="ECO:0007669"/>
    <property type="project" value="UniProtKB-KW"/>
</dbReference>
<comment type="similarity">
    <text evidence="1">Belongs to the UPF0758 family.</text>
</comment>
<dbReference type="PROSITE" id="PS01302">
    <property type="entry name" value="UPF0758"/>
    <property type="match status" value="1"/>
</dbReference>
<evidence type="ECO:0000256" key="5">
    <source>
        <dbReference type="ARBA" id="ARBA00022833"/>
    </source>
</evidence>
<dbReference type="InterPro" id="IPR025657">
    <property type="entry name" value="RadC_JAB"/>
</dbReference>
<evidence type="ECO:0000313" key="8">
    <source>
        <dbReference type="EMBL" id="QQZ58936.1"/>
    </source>
</evidence>
<evidence type="ECO:0000313" key="9">
    <source>
        <dbReference type="Proteomes" id="UP000595841"/>
    </source>
</evidence>
<dbReference type="CDD" id="cd08071">
    <property type="entry name" value="MPN_DUF2466"/>
    <property type="match status" value="1"/>
</dbReference>
<dbReference type="PANTHER" id="PTHR30471:SF3">
    <property type="entry name" value="UPF0758 PROTEIN YEES-RELATED"/>
    <property type="match status" value="1"/>
</dbReference>
<evidence type="ECO:0000259" key="7">
    <source>
        <dbReference type="PROSITE" id="PS50249"/>
    </source>
</evidence>
<dbReference type="GO" id="GO:0006508">
    <property type="term" value="P:proteolysis"/>
    <property type="evidence" value="ECO:0007669"/>
    <property type="project" value="UniProtKB-KW"/>
</dbReference>
<evidence type="ECO:0000256" key="4">
    <source>
        <dbReference type="ARBA" id="ARBA00022801"/>
    </source>
</evidence>
<evidence type="ECO:0000256" key="6">
    <source>
        <dbReference type="ARBA" id="ARBA00023049"/>
    </source>
</evidence>
<dbReference type="PROSITE" id="PS50249">
    <property type="entry name" value="MPN"/>
    <property type="match status" value="1"/>
</dbReference>
<dbReference type="InterPro" id="IPR037518">
    <property type="entry name" value="MPN"/>
</dbReference>
<gene>
    <name evidence="8" type="primary">radC</name>
    <name evidence="8" type="ORF">JI735_19605</name>
</gene>
<proteinExistence type="inferred from homology"/>
<dbReference type="PANTHER" id="PTHR30471">
    <property type="entry name" value="DNA REPAIR PROTEIN RADC"/>
    <property type="match status" value="1"/>
</dbReference>
<dbReference type="GO" id="GO:0046872">
    <property type="term" value="F:metal ion binding"/>
    <property type="evidence" value="ECO:0007669"/>
    <property type="project" value="UniProtKB-KW"/>
</dbReference>
<evidence type="ECO:0000256" key="3">
    <source>
        <dbReference type="ARBA" id="ARBA00022723"/>
    </source>
</evidence>
<dbReference type="Proteomes" id="UP000595841">
    <property type="component" value="Chromosome"/>
</dbReference>
<keyword evidence="3" id="KW-0479">Metal-binding</keyword>
<dbReference type="EMBL" id="CP068595">
    <property type="protein sequence ID" value="QQZ58936.1"/>
    <property type="molecule type" value="Genomic_DNA"/>
</dbReference>